<dbReference type="InterPro" id="IPR043129">
    <property type="entry name" value="ATPase_NBD"/>
</dbReference>
<gene>
    <name evidence="4" type="ORF">SAMN05216366_10336</name>
</gene>
<keyword evidence="3" id="KW-0119">Carbohydrate metabolism</keyword>
<dbReference type="Gene3D" id="3.30.420.40">
    <property type="match status" value="2"/>
</dbReference>
<evidence type="ECO:0000313" key="4">
    <source>
        <dbReference type="EMBL" id="SDO90445.1"/>
    </source>
</evidence>
<sequence>MDKKDIRRANLQILRQALMDLGQATKPQLAEAADFSVVTVNALLKDLVKTGEAEAVEAAAVPGEAGGRPAQQFAYCRNRKLLLLLYMFEEQGRDKLVLAVENLLGEIIWQKDMFPNEITEAVLLTELQAALEEFPKVSQVLLGMPGVEAAGRMLVIDYPQLRDLTLTFDLSKKLGLPVYFCNDINAAVSGYGRTCEKAGQETIVGLYWPHGYPPGAGILLNGRLYTGRDGIAGEVGCRFSAVESYREENFPRLAAAEIIRQVRYWNPHRLIIYREGMTEDELAGILSACQEELPQALLPQVEIGVSFAQDYVQGLQQIGRELLCNEGGR</sequence>
<dbReference type="SUPFAM" id="SSF53067">
    <property type="entry name" value="Actin-like ATPase domain"/>
    <property type="match status" value="1"/>
</dbReference>
<dbReference type="PANTHER" id="PTHR18964">
    <property type="entry name" value="ROK (REPRESSOR, ORF, KINASE) FAMILY"/>
    <property type="match status" value="1"/>
</dbReference>
<dbReference type="InterPro" id="IPR036388">
    <property type="entry name" value="WH-like_DNA-bd_sf"/>
</dbReference>
<dbReference type="PANTHER" id="PTHR18964:SF149">
    <property type="entry name" value="BIFUNCTIONAL UDP-N-ACETYLGLUCOSAMINE 2-EPIMERASE_N-ACETYLMANNOSAMINE KINASE"/>
    <property type="match status" value="1"/>
</dbReference>
<comment type="similarity">
    <text evidence="2">Belongs to the ROK (NagC/XylR) family.</text>
</comment>
<proteinExistence type="inferred from homology"/>
<organism evidence="4 5">
    <name type="scientific">Selenomonas ruminantium</name>
    <dbReference type="NCBI Taxonomy" id="971"/>
    <lineage>
        <taxon>Bacteria</taxon>
        <taxon>Bacillati</taxon>
        <taxon>Bacillota</taxon>
        <taxon>Negativicutes</taxon>
        <taxon>Selenomonadales</taxon>
        <taxon>Selenomonadaceae</taxon>
        <taxon>Selenomonas</taxon>
    </lineage>
</organism>
<dbReference type="CDD" id="cd23763">
    <property type="entry name" value="ASKHA_ATPase_ROK"/>
    <property type="match status" value="1"/>
</dbReference>
<name>A0A1H0NDG5_SELRU</name>
<evidence type="ECO:0000256" key="3">
    <source>
        <dbReference type="ARBA" id="ARBA00022629"/>
    </source>
</evidence>
<dbReference type="AlphaFoldDB" id="A0A1H0NDG5"/>
<protein>
    <submittedName>
        <fullName evidence="4">ROK family protein</fullName>
    </submittedName>
</protein>
<dbReference type="RefSeq" id="WP_074571247.1">
    <property type="nucleotide sequence ID" value="NZ_FNJQ01000003.1"/>
</dbReference>
<dbReference type="Proteomes" id="UP000182412">
    <property type="component" value="Unassembled WGS sequence"/>
</dbReference>
<comment type="function">
    <text evidence="1">Transcriptional repressor of xylose-utilizing enzymes.</text>
</comment>
<evidence type="ECO:0000313" key="5">
    <source>
        <dbReference type="Proteomes" id="UP000182412"/>
    </source>
</evidence>
<dbReference type="Pfam" id="PF00480">
    <property type="entry name" value="ROK"/>
    <property type="match status" value="1"/>
</dbReference>
<evidence type="ECO:0000256" key="2">
    <source>
        <dbReference type="ARBA" id="ARBA00006479"/>
    </source>
</evidence>
<evidence type="ECO:0000256" key="1">
    <source>
        <dbReference type="ARBA" id="ARBA00002486"/>
    </source>
</evidence>
<dbReference type="InterPro" id="IPR000600">
    <property type="entry name" value="ROK"/>
</dbReference>
<dbReference type="Gene3D" id="1.10.10.10">
    <property type="entry name" value="Winged helix-like DNA-binding domain superfamily/Winged helix DNA-binding domain"/>
    <property type="match status" value="1"/>
</dbReference>
<accession>A0A1H0NDG5</accession>
<reference evidence="4 5" key="1">
    <citation type="submission" date="2016-10" db="EMBL/GenBank/DDBJ databases">
        <authorList>
            <person name="de Groot N.N."/>
        </authorList>
    </citation>
    <scope>NUCLEOTIDE SEQUENCE [LARGE SCALE GENOMIC DNA]</scope>
    <source>
        <strain evidence="4 5">S137</strain>
    </source>
</reference>
<dbReference type="EMBL" id="FNJQ01000003">
    <property type="protein sequence ID" value="SDO90445.1"/>
    <property type="molecule type" value="Genomic_DNA"/>
</dbReference>
<dbReference type="GO" id="GO:0042732">
    <property type="term" value="P:D-xylose metabolic process"/>
    <property type="evidence" value="ECO:0007669"/>
    <property type="project" value="UniProtKB-KW"/>
</dbReference>
<keyword evidence="3" id="KW-0859">Xylose metabolism</keyword>